<accession>A0AB74ABD1</accession>
<evidence type="ECO:0000256" key="1">
    <source>
        <dbReference type="SAM" id="MobiDB-lite"/>
    </source>
</evidence>
<organism evidence="4 5">
    <name type="scientific">Pseudomonas syringae pv. lapsa</name>
    <dbReference type="NCBI Taxonomy" id="199201"/>
    <lineage>
        <taxon>Bacteria</taxon>
        <taxon>Pseudomonadati</taxon>
        <taxon>Pseudomonadota</taxon>
        <taxon>Gammaproteobacteria</taxon>
        <taxon>Pseudomonadales</taxon>
        <taxon>Pseudomonadaceae</taxon>
        <taxon>Pseudomonas</taxon>
        <taxon>Pseudomonas syringae</taxon>
    </lineage>
</organism>
<evidence type="ECO:0000259" key="3">
    <source>
        <dbReference type="Pfam" id="PF16220"/>
    </source>
</evidence>
<dbReference type="InterPro" id="IPR006860">
    <property type="entry name" value="FecR"/>
</dbReference>
<dbReference type="PANTHER" id="PTHR30273">
    <property type="entry name" value="PERIPLASMIC SIGNAL SENSOR AND SIGMA FACTOR ACTIVATOR FECR-RELATED"/>
    <property type="match status" value="1"/>
</dbReference>
<reference evidence="4 5" key="1">
    <citation type="submission" date="2018-08" db="EMBL/GenBank/DDBJ databases">
        <title>Recombination of ecologically and evolutionarily significant loci maintains genetic cohesion in the Pseudomonas syringae species complex.</title>
        <authorList>
            <person name="Dillon M."/>
            <person name="Thakur S."/>
            <person name="Almeida R.N.D."/>
            <person name="Weir B.S."/>
            <person name="Guttman D.S."/>
        </authorList>
    </citation>
    <scope>NUCLEOTIDE SEQUENCE [LARGE SCALE GENOMIC DNA]</scope>
    <source>
        <strain evidence="4 5">ICMP 3946</strain>
    </source>
</reference>
<dbReference type="InterPro" id="IPR012373">
    <property type="entry name" value="Ferrdict_sens_TM"/>
</dbReference>
<comment type="caution">
    <text evidence="4">The sequence shown here is derived from an EMBL/GenBank/DDBJ whole genome shotgun (WGS) entry which is preliminary data.</text>
</comment>
<dbReference type="GO" id="GO:0016989">
    <property type="term" value="F:sigma factor antagonist activity"/>
    <property type="evidence" value="ECO:0007669"/>
    <property type="project" value="TreeGrafter"/>
</dbReference>
<sequence length="505" mass="54845">MHATNESPWIVPRDTRRPLRSQSHCRRPVQGTQRLADDLVATQTRLPAQRGRPGAGHVHQGAGRTRYSANRRAACLSDDDCQTRTVQSLPASGPGARLPSGTGRTAGARGAFGRRAGDHSRNPGRTRSTAGRPAAPGQAGVSAVAGRRFEPWPDRCRTGYFHRDGQAPSAQGCPALLFRPMNPNNESLNKSDISPAVAQQAVGWLLEMQEGTLDARRQHAWQLWLNGNAEHQRAWAHMQRVNQRLSGLSSPLAHAALNAPKSARRRHALKLLLLLGAGSAAGWGLREQIALQPLLADYDSGVGEQRKVALSDGSQVQLNTASAVDVRFDAQQRLIELLQGEILMTASADTRPLNLLSAEGTVRASTGASRFNLRQLNGRTQLAVFAGALEISPAGKSGPGLMLQASQQVTFSRDAWDKVRPLDAGSGAWVDGMLVASRMRLADFLAELSRYRRGRLNCDARVAGLLISGSYPLADSERILDMLELALPVRVQRFTRYWVNVQARV</sequence>
<gene>
    <name evidence="4" type="ORF">ALQ98_05160</name>
</gene>
<proteinExistence type="predicted"/>
<dbReference type="Pfam" id="PF04773">
    <property type="entry name" value="FecR"/>
    <property type="match status" value="1"/>
</dbReference>
<dbReference type="PANTHER" id="PTHR30273:SF2">
    <property type="entry name" value="PROTEIN FECR"/>
    <property type="match status" value="1"/>
</dbReference>
<name>A0AB74ABD1_PSESX</name>
<dbReference type="Proteomes" id="UP000267978">
    <property type="component" value="Unassembled WGS sequence"/>
</dbReference>
<dbReference type="Gene3D" id="2.60.120.1440">
    <property type="match status" value="1"/>
</dbReference>
<feature type="domain" description="FecR N-terminal" evidence="3">
    <location>
        <begin position="199"/>
        <end position="241"/>
    </location>
</feature>
<dbReference type="AlphaFoldDB" id="A0AB74ABD1"/>
<feature type="region of interest" description="Disordered" evidence="1">
    <location>
        <begin position="1"/>
        <end position="28"/>
    </location>
</feature>
<feature type="region of interest" description="Disordered" evidence="1">
    <location>
        <begin position="80"/>
        <end position="143"/>
    </location>
</feature>
<dbReference type="EMBL" id="RBNO01000020">
    <property type="protein sequence ID" value="RML28503.1"/>
    <property type="molecule type" value="Genomic_DNA"/>
</dbReference>
<feature type="compositionally biased region" description="Low complexity" evidence="1">
    <location>
        <begin position="101"/>
        <end position="114"/>
    </location>
</feature>
<dbReference type="Pfam" id="PF16220">
    <property type="entry name" value="DUF4880"/>
    <property type="match status" value="1"/>
</dbReference>
<evidence type="ECO:0000313" key="5">
    <source>
        <dbReference type="Proteomes" id="UP000267978"/>
    </source>
</evidence>
<protein>
    <submittedName>
        <fullName evidence="4">Fe2+-dicitrate sensor, FecR/PupR family</fullName>
    </submittedName>
</protein>
<evidence type="ECO:0000259" key="2">
    <source>
        <dbReference type="Pfam" id="PF04773"/>
    </source>
</evidence>
<feature type="domain" description="FecR protein" evidence="2">
    <location>
        <begin position="297"/>
        <end position="389"/>
    </location>
</feature>
<feature type="region of interest" description="Disordered" evidence="1">
    <location>
        <begin position="44"/>
        <end position="67"/>
    </location>
</feature>
<dbReference type="InterPro" id="IPR032623">
    <property type="entry name" value="FecR_N"/>
</dbReference>
<evidence type="ECO:0000313" key="4">
    <source>
        <dbReference type="EMBL" id="RML28503.1"/>
    </source>
</evidence>